<dbReference type="AlphaFoldDB" id="A0A077X4K7"/>
<keyword evidence="3" id="KW-0131">Cell cycle</keyword>
<dbReference type="GO" id="GO:0005829">
    <property type="term" value="C:cytosol"/>
    <property type="evidence" value="ECO:0007669"/>
    <property type="project" value="TreeGrafter"/>
</dbReference>
<dbReference type="OrthoDB" id="379794at2759"/>
<protein>
    <recommendedName>
        <fullName evidence="5">Ataxin-10 homolog</fullName>
    </recommendedName>
    <alternativeName>
        <fullName evidence="6">Copper transport protein 86</fullName>
    </alternativeName>
</protein>
<evidence type="ECO:0000256" key="3">
    <source>
        <dbReference type="ARBA" id="ARBA00023306"/>
    </source>
</evidence>
<comment type="function">
    <text evidence="4">May play a role in the regulation of cytokinesis.</text>
</comment>
<evidence type="ECO:0000256" key="2">
    <source>
        <dbReference type="ARBA" id="ARBA00022618"/>
    </source>
</evidence>
<dbReference type="InterPro" id="IPR011989">
    <property type="entry name" value="ARM-like"/>
</dbReference>
<dbReference type="PANTHER" id="PTHR13255:SF0">
    <property type="entry name" value="ATAXIN-10"/>
    <property type="match status" value="1"/>
</dbReference>
<dbReference type="EMBL" id="LK023386">
    <property type="protein sequence ID" value="CDS14550.1"/>
    <property type="molecule type" value="Genomic_DNA"/>
</dbReference>
<gene>
    <name evidence="8" type="ORF">LRAMOSA06719</name>
</gene>
<dbReference type="InterPro" id="IPR019156">
    <property type="entry name" value="Ataxin-10_domain"/>
</dbReference>
<reference evidence="8" key="1">
    <citation type="journal article" date="2014" name="Genome Announc.">
        <title>De novo whole-genome sequence and genome annotation of Lichtheimia ramosa.</title>
        <authorList>
            <person name="Linde J."/>
            <person name="Schwartze V."/>
            <person name="Binder U."/>
            <person name="Lass-Florl C."/>
            <person name="Voigt K."/>
            <person name="Horn F."/>
        </authorList>
    </citation>
    <scope>NUCLEOTIDE SEQUENCE</scope>
    <source>
        <strain evidence="8">JMRC FSU:6197</strain>
    </source>
</reference>
<feature type="domain" description="Ataxin-10" evidence="7">
    <location>
        <begin position="374"/>
        <end position="470"/>
    </location>
</feature>
<dbReference type="Pfam" id="PF09759">
    <property type="entry name" value="Atx10homo_assoc"/>
    <property type="match status" value="1"/>
</dbReference>
<dbReference type="InterPro" id="IPR016024">
    <property type="entry name" value="ARM-type_fold"/>
</dbReference>
<dbReference type="PANTHER" id="PTHR13255">
    <property type="entry name" value="ATAXIN-10"/>
    <property type="match status" value="1"/>
</dbReference>
<organism evidence="8">
    <name type="scientific">Lichtheimia ramosa</name>
    <dbReference type="NCBI Taxonomy" id="688394"/>
    <lineage>
        <taxon>Eukaryota</taxon>
        <taxon>Fungi</taxon>
        <taxon>Fungi incertae sedis</taxon>
        <taxon>Mucoromycota</taxon>
        <taxon>Mucoromycotina</taxon>
        <taxon>Mucoromycetes</taxon>
        <taxon>Mucorales</taxon>
        <taxon>Lichtheimiaceae</taxon>
        <taxon>Lichtheimia</taxon>
    </lineage>
</organism>
<dbReference type="Gene3D" id="1.25.10.10">
    <property type="entry name" value="Leucine-rich Repeat Variant"/>
    <property type="match status" value="1"/>
</dbReference>
<evidence type="ECO:0000256" key="5">
    <source>
        <dbReference type="ARBA" id="ARBA00044801"/>
    </source>
</evidence>
<evidence type="ECO:0000256" key="4">
    <source>
        <dbReference type="ARBA" id="ARBA00044746"/>
    </source>
</evidence>
<sequence>MLSIITQNLDRYLVDANSHRILEASLTAAVKRTVNEPELRSEIGHSHVFWRLTCLALTALFFDRNAEQSLIALLKLARNVTAGDQMSQQLAIIQGALVEVENIIRYRNRSSPVLSMTVIQVGVQAICNFITGNPIALESIWEDWMKQQDRGTVFSDLLAVNDDIVVMSTMVLILNCISNSSERCKIMIKSIPGQKMVEAILDDLERLHNDEKSKNFELGYTILSQLIDEGHFAALYDCIKGSNGQMNSRQTRLLKVFDSKVHRWEQQQQQQQHGLPSFIHDVDLECVASLVNGFSQEAVQAFHQAKSGDGKVEMDNVSELYTGLVLVLQLSVSLLTMQDQGHFRELLVEKDTMSNMTNLLRCCETMSQPGFNYLKRDSVRLMGTLCYHDRRMQDKIRETGGIPLVLAQCKIDDANPYLREHAVLAIRHMLQDNNENQTLIAEMEPLQAVQTDDLSDMGLTARLENGKVKLSKKKSSDD</sequence>
<dbReference type="GO" id="GO:0051301">
    <property type="term" value="P:cell division"/>
    <property type="evidence" value="ECO:0007669"/>
    <property type="project" value="UniProtKB-KW"/>
</dbReference>
<dbReference type="SUPFAM" id="SSF48371">
    <property type="entry name" value="ARM repeat"/>
    <property type="match status" value="1"/>
</dbReference>
<comment type="similarity">
    <text evidence="1">Belongs to the ataxin-10 family.</text>
</comment>
<keyword evidence="2" id="KW-0132">Cell division</keyword>
<evidence type="ECO:0000259" key="7">
    <source>
        <dbReference type="Pfam" id="PF09759"/>
    </source>
</evidence>
<evidence type="ECO:0000256" key="1">
    <source>
        <dbReference type="ARBA" id="ARBA00008384"/>
    </source>
</evidence>
<dbReference type="InterPro" id="IPR051374">
    <property type="entry name" value="Ataxin-10/CTR86_families"/>
</dbReference>
<name>A0A077X4K7_9FUNG</name>
<proteinExistence type="inferred from homology"/>
<evidence type="ECO:0000256" key="6">
    <source>
        <dbReference type="ARBA" id="ARBA00044805"/>
    </source>
</evidence>
<evidence type="ECO:0000313" key="8">
    <source>
        <dbReference type="EMBL" id="CDS14550.1"/>
    </source>
</evidence>
<accession>A0A077X4K7</accession>